<dbReference type="RefSeq" id="WP_163675426.1">
    <property type="nucleotide sequence ID" value="NZ_AP022582.1"/>
</dbReference>
<organism evidence="3 4">
    <name type="scientific">Mycobacterium seoulense</name>
    <dbReference type="NCBI Taxonomy" id="386911"/>
    <lineage>
        <taxon>Bacteria</taxon>
        <taxon>Bacillati</taxon>
        <taxon>Actinomycetota</taxon>
        <taxon>Actinomycetes</taxon>
        <taxon>Mycobacteriales</taxon>
        <taxon>Mycobacteriaceae</taxon>
        <taxon>Mycobacterium</taxon>
    </lineage>
</organism>
<reference evidence="3 4" key="1">
    <citation type="journal article" date="2019" name="Emerg. Microbes Infect.">
        <title>Comprehensive subspecies identification of 175 nontuberculous mycobacteria species based on 7547 genomic profiles.</title>
        <authorList>
            <person name="Matsumoto Y."/>
            <person name="Kinjo T."/>
            <person name="Motooka D."/>
            <person name="Nabeya D."/>
            <person name="Jung N."/>
            <person name="Uechi K."/>
            <person name="Horii T."/>
            <person name="Iida T."/>
            <person name="Fujita J."/>
            <person name="Nakamura S."/>
        </authorList>
    </citation>
    <scope>NUCLEOTIDE SEQUENCE [LARGE SCALE GENOMIC DNA]</scope>
    <source>
        <strain evidence="3 4">JCM 16018</strain>
    </source>
</reference>
<keyword evidence="4" id="KW-1185">Reference proteome</keyword>
<evidence type="ECO:0008006" key="5">
    <source>
        <dbReference type="Google" id="ProtNLM"/>
    </source>
</evidence>
<evidence type="ECO:0000313" key="4">
    <source>
        <dbReference type="Proteomes" id="UP000466632"/>
    </source>
</evidence>
<name>A0A7I7NWT0_9MYCO</name>
<sequence>MRVGGTQRVWRWRPAIAIAAALGLFCAVTAGWASCGTAVGGVGPPQPAAQHQKPAGVNAAPAHARNATVSPGFSSGYAPTHHKTTTKAGWMTRDRPPTWARSSPPSPGSALPDSFAAMTFRSPRAPSRTPGAVPPDRDVLTRLCVARC</sequence>
<feature type="region of interest" description="Disordered" evidence="1">
    <location>
        <begin position="45"/>
        <end position="113"/>
    </location>
</feature>
<evidence type="ECO:0000256" key="1">
    <source>
        <dbReference type="SAM" id="MobiDB-lite"/>
    </source>
</evidence>
<dbReference type="Proteomes" id="UP000466632">
    <property type="component" value="Chromosome"/>
</dbReference>
<accession>A0A7I7NWT0</accession>
<proteinExistence type="predicted"/>
<feature type="chain" id="PRO_5039084392" description="Lipoprotein" evidence="2">
    <location>
        <begin position="31"/>
        <end position="148"/>
    </location>
</feature>
<dbReference type="PROSITE" id="PS51257">
    <property type="entry name" value="PROKAR_LIPOPROTEIN"/>
    <property type="match status" value="1"/>
</dbReference>
<dbReference type="EMBL" id="AP022582">
    <property type="protein sequence ID" value="BBX99997.1"/>
    <property type="molecule type" value="Genomic_DNA"/>
</dbReference>
<dbReference type="KEGG" id="mseo:MSEO_04970"/>
<evidence type="ECO:0000256" key="2">
    <source>
        <dbReference type="SAM" id="SignalP"/>
    </source>
</evidence>
<feature type="signal peptide" evidence="2">
    <location>
        <begin position="1"/>
        <end position="30"/>
    </location>
</feature>
<evidence type="ECO:0000313" key="3">
    <source>
        <dbReference type="EMBL" id="BBX99997.1"/>
    </source>
</evidence>
<keyword evidence="2" id="KW-0732">Signal</keyword>
<gene>
    <name evidence="3" type="ORF">MSEO_04970</name>
</gene>
<dbReference type="AlphaFoldDB" id="A0A7I7NWT0"/>
<protein>
    <recommendedName>
        <fullName evidence="5">Lipoprotein</fullName>
    </recommendedName>
</protein>